<dbReference type="EMBL" id="SRME01000004">
    <property type="protein sequence ID" value="TGG87625.1"/>
    <property type="molecule type" value="Genomic_DNA"/>
</dbReference>
<dbReference type="STRING" id="28234.SAMN04488588_1056"/>
<dbReference type="InterPro" id="IPR036390">
    <property type="entry name" value="WH_DNA-bd_sf"/>
</dbReference>
<dbReference type="Pfam" id="PF03551">
    <property type="entry name" value="PadR"/>
    <property type="match status" value="1"/>
</dbReference>
<dbReference type="Proteomes" id="UP000297288">
    <property type="component" value="Unassembled WGS sequence"/>
</dbReference>
<accession>A0A1G6LL58</accession>
<dbReference type="PANTHER" id="PTHR43252:SF2">
    <property type="entry name" value="TRANSCRIPTION REGULATOR, PADR-LIKE FAMILY"/>
    <property type="match status" value="1"/>
</dbReference>
<dbReference type="RefSeq" id="WP_091403405.1">
    <property type="nucleotide sequence ID" value="NZ_FMYV01000004.1"/>
</dbReference>
<dbReference type="SUPFAM" id="SSF46785">
    <property type="entry name" value="Winged helix' DNA-binding domain"/>
    <property type="match status" value="1"/>
</dbReference>
<evidence type="ECO:0000313" key="3">
    <source>
        <dbReference type="EMBL" id="TGG87625.1"/>
    </source>
</evidence>
<reference evidence="2 4" key="1">
    <citation type="submission" date="2016-10" db="EMBL/GenBank/DDBJ databases">
        <authorList>
            <person name="de Groot N.N."/>
        </authorList>
    </citation>
    <scope>NUCLEOTIDE SEQUENCE [LARGE SCALE GENOMIC DNA]</scope>
    <source>
        <strain evidence="2 4">WG14</strain>
    </source>
</reference>
<organism evidence="2 4">
    <name type="scientific">Geotoga petraea</name>
    <dbReference type="NCBI Taxonomy" id="28234"/>
    <lineage>
        <taxon>Bacteria</taxon>
        <taxon>Thermotogati</taxon>
        <taxon>Thermotogota</taxon>
        <taxon>Thermotogae</taxon>
        <taxon>Petrotogales</taxon>
        <taxon>Petrotogaceae</taxon>
        <taxon>Geotoga</taxon>
    </lineage>
</organism>
<evidence type="ECO:0000313" key="5">
    <source>
        <dbReference type="Proteomes" id="UP000297288"/>
    </source>
</evidence>
<reference evidence="3 5" key="2">
    <citation type="submission" date="2019-04" db="EMBL/GenBank/DDBJ databases">
        <title>Draft genome sequence data and analysis of a Fermenting Bacterium, Geotoga petraea strain HO-Geo1, isolated from heavy-oil petroleum reservoir in Russia.</title>
        <authorList>
            <person name="Grouzdev D.S."/>
            <person name="Semenova E.M."/>
            <person name="Sokolova D.S."/>
            <person name="Tourova T.P."/>
            <person name="Poltaraus A.B."/>
            <person name="Nazina T.N."/>
        </authorList>
    </citation>
    <scope>NUCLEOTIDE SEQUENCE [LARGE SCALE GENOMIC DNA]</scope>
    <source>
        <strain evidence="3 5">HO-Geo1</strain>
    </source>
</reference>
<dbReference type="PANTHER" id="PTHR43252">
    <property type="entry name" value="TRANSCRIPTIONAL REGULATOR YQJI"/>
    <property type="match status" value="1"/>
</dbReference>
<dbReference type="Gene3D" id="1.10.10.10">
    <property type="entry name" value="Winged helix-like DNA-binding domain superfamily/Winged helix DNA-binding domain"/>
    <property type="match status" value="1"/>
</dbReference>
<keyword evidence="4" id="KW-1185">Reference proteome</keyword>
<dbReference type="EMBL" id="FMYV01000004">
    <property type="protein sequence ID" value="SDC43406.1"/>
    <property type="molecule type" value="Genomic_DNA"/>
</dbReference>
<dbReference type="Proteomes" id="UP000199322">
    <property type="component" value="Unassembled WGS sequence"/>
</dbReference>
<feature type="domain" description="Transcription regulator PadR N-terminal" evidence="1">
    <location>
        <begin position="11"/>
        <end position="77"/>
    </location>
</feature>
<dbReference type="AlphaFoldDB" id="A0A1G6LL58"/>
<protein>
    <submittedName>
        <fullName evidence="3">PadR family transcriptional regulator</fullName>
    </submittedName>
    <submittedName>
        <fullName evidence="2">Transcriptional regulator PadR-like family protein</fullName>
    </submittedName>
</protein>
<evidence type="ECO:0000313" key="4">
    <source>
        <dbReference type="Proteomes" id="UP000199322"/>
    </source>
</evidence>
<dbReference type="InterPro" id="IPR005149">
    <property type="entry name" value="Tscrpt_reg_PadR_N"/>
</dbReference>
<name>A0A1G6LL58_9BACT</name>
<dbReference type="InterPro" id="IPR036388">
    <property type="entry name" value="WH-like_DNA-bd_sf"/>
</dbReference>
<proteinExistence type="predicted"/>
<gene>
    <name evidence="3" type="ORF">E4650_07745</name>
    <name evidence="2" type="ORF">SAMN04488588_1056</name>
</gene>
<sequence>MNKKSIVETYILKFLSKKGKASGYDLIKSSKDKNIIISTGSIYPKLKDLKDRKIIDFEINGRKKEYFLTSKGKKYIDKLNNSDQVNDYFNKIKLISECNCANVSVEFREAINELIKLFSFADWNGQDDLKKIKNKLNFLKDKIENKLLEEVKE</sequence>
<evidence type="ECO:0000259" key="1">
    <source>
        <dbReference type="Pfam" id="PF03551"/>
    </source>
</evidence>
<evidence type="ECO:0000313" key="2">
    <source>
        <dbReference type="EMBL" id="SDC43406.1"/>
    </source>
</evidence>